<dbReference type="SUPFAM" id="SSF51126">
    <property type="entry name" value="Pectin lyase-like"/>
    <property type="match status" value="2"/>
</dbReference>
<comment type="caution">
    <text evidence="3">The sequence shown here is derived from an EMBL/GenBank/DDBJ whole genome shotgun (WGS) entry which is preliminary data.</text>
</comment>
<dbReference type="PANTHER" id="PTHR35037">
    <property type="entry name" value="C-TERMINAL REGION OF AIDA-LIKE PROTEIN"/>
    <property type="match status" value="1"/>
</dbReference>
<dbReference type="InterPro" id="IPR051551">
    <property type="entry name" value="Autotransporter_adhesion"/>
</dbReference>
<sequence>MKTIQTWIRRSLLLGLTLAATAAHGQATLYWTGAGDGVRLDLETNWDPPGIPQPNDIMVWDGRTSSNLFLTFTTGGIQGAFGQLGRDFYITSNQVHAVTLYGAVGTQFAIRMNNITIEPGAGPFTFGLLGTNLIDVIWGGQGGQTHTLINNSAQPATINAQVRIRYGGGGAHTLLFSGSGDWIVNHHLRADNNSPTIITKQGPGRLIWTRVDEAHFDSPIQGPLTIDEGTVVLKSPNLLDGMTGTPTLAVNAGTLEYDAPTGVASLPYALNGAGVLKVSSGTLMLSGAGTFSGSIRLAGGTLVVNGPENPGVSGPLGQGSTISFEGGTLRWSAANTFDYSPAFSTAAAQQYKLDSGGQDVVLATALTSSGGSLEKFGAGRVILAGTASYNGPTVVHAGRLVFQGGKTGTGDITVADGAALEVRVGAAPVTPGTLTLGTQSGCTLAFDNVTSTTAAPLAANTLASAGTVVIEVLGGSFAINQSYPLLTWSSGSTPNFVLGLVQGAVGNLSVQGNTLYLNVTDLAYVWTGGNNGSWDLTTPNNWIYAGNPTLFANGGWVLFSDAATGTTEITVNAPVQPLQVLVNNSARAYTITSSGANNIGGSGGITKSGSGLLTLAGGANTYTGPTIVGGGVLQVGALANGGAPSDIGASSADAANLVLNGGTLLYNGPGTTSDRLFTLGTGGGQILASGTGALRLQNPGPVALSGSGQRVLTLGGTSEADNTLAGSLADSGGATAVAKVGSGKWVLTGDNTYTGGTTVQGILQVGDGGPTGSVGSGPVENNGSFVVRRSGTLTIPGVISGTGSLRHEGPGTLILEADNTYTGGTTNLATLQIGNGGSTGKLAATAPVENNGTLIFDSTGQWSLSGNGILTGTGNLIVRRGWLMAIGANSYTGWTLIEPGAIFQPCRGNAGQLLSSVVTNHGLLRLVRQDGIWPATPVFVYSNNIVGTGVVFKDVNNFNDGGVQFLGTNTYTGGTWIGGGAIVLGDGFTPGAGSIVGDVIFTNSWEYNDTRRLLVFNRPDDVTFPGNIRSVVSPDIAPANRGAVWHAGGGRLILTGDNDYPGGTTIDAGILQVGDGGATGSLGTGNVVNNGMLVFHRQGELTIPGVISGSGSVLQLGPGVIILGATNTYYGSTTVSNGTLIVNGENWGAATYVYGGALGGTGPIQGMVQTESGTQLLPGPAPGAIGTLVIGGDLLLGGDIVIEINKAAAGPLPPHDIIEVGGTPQNLGQGTIHVVNRGPTLAVGDRFPIFNKPVVNGQNLTIVGGGATWINRLAQDGSIEVQAVTAPPTLNFERTADGIRFSWTGRFKLQWQTNSLALGLGTNWVDYPGGTTSPVTVPISTEPGSVFFRLISVP</sequence>
<evidence type="ECO:0000256" key="1">
    <source>
        <dbReference type="ARBA" id="ARBA00022729"/>
    </source>
</evidence>
<dbReference type="Pfam" id="PF12951">
    <property type="entry name" value="PATR"/>
    <property type="match status" value="8"/>
</dbReference>
<dbReference type="Proteomes" id="UP000477311">
    <property type="component" value="Unassembled WGS sequence"/>
</dbReference>
<evidence type="ECO:0000256" key="2">
    <source>
        <dbReference type="SAM" id="SignalP"/>
    </source>
</evidence>
<feature type="signal peptide" evidence="2">
    <location>
        <begin position="1"/>
        <end position="25"/>
    </location>
</feature>
<dbReference type="RefSeq" id="WP_165107625.1">
    <property type="nucleotide sequence ID" value="NZ_JAAKYA010000053.1"/>
</dbReference>
<organism evidence="3 4">
    <name type="scientific">Limisphaera ngatamarikiensis</name>
    <dbReference type="NCBI Taxonomy" id="1324935"/>
    <lineage>
        <taxon>Bacteria</taxon>
        <taxon>Pseudomonadati</taxon>
        <taxon>Verrucomicrobiota</taxon>
        <taxon>Verrucomicrobiia</taxon>
        <taxon>Limisphaerales</taxon>
        <taxon>Limisphaeraceae</taxon>
        <taxon>Limisphaera</taxon>
    </lineage>
</organism>
<proteinExistence type="predicted"/>
<keyword evidence="1 2" id="KW-0732">Signal</keyword>
<keyword evidence="4" id="KW-1185">Reference proteome</keyword>
<evidence type="ECO:0000313" key="4">
    <source>
        <dbReference type="Proteomes" id="UP000477311"/>
    </source>
</evidence>
<gene>
    <name evidence="3" type="ORF">G4L39_09095</name>
</gene>
<dbReference type="InterPro" id="IPR012332">
    <property type="entry name" value="Autotransporter_pectin_lyase_C"/>
</dbReference>
<dbReference type="PANTHER" id="PTHR35037:SF7">
    <property type="entry name" value="AUTOTRANSPORTER"/>
    <property type="match status" value="1"/>
</dbReference>
<dbReference type="InterPro" id="IPR013425">
    <property type="entry name" value="Autotrns_rpt"/>
</dbReference>
<evidence type="ECO:0000313" key="3">
    <source>
        <dbReference type="EMBL" id="NGO39550.1"/>
    </source>
</evidence>
<dbReference type="EMBL" id="JAAKYA010000053">
    <property type="protein sequence ID" value="NGO39550.1"/>
    <property type="molecule type" value="Genomic_DNA"/>
</dbReference>
<dbReference type="Gene3D" id="2.160.20.20">
    <property type="match status" value="3"/>
</dbReference>
<name>A0A6M1S2K3_9BACT</name>
<accession>A0A6M1S2K3</accession>
<protein>
    <recommendedName>
        <fullName evidence="5">Autotransporter domain-containing protein</fullName>
    </recommendedName>
</protein>
<dbReference type="NCBIfam" id="TIGR02601">
    <property type="entry name" value="autotrns_rpt"/>
    <property type="match status" value="6"/>
</dbReference>
<dbReference type="InterPro" id="IPR011050">
    <property type="entry name" value="Pectin_lyase_fold/virulence"/>
</dbReference>
<feature type="chain" id="PRO_5026869261" description="Autotransporter domain-containing protein" evidence="2">
    <location>
        <begin position="26"/>
        <end position="1354"/>
    </location>
</feature>
<evidence type="ECO:0008006" key="5">
    <source>
        <dbReference type="Google" id="ProtNLM"/>
    </source>
</evidence>
<reference evidence="3 4" key="1">
    <citation type="submission" date="2020-02" db="EMBL/GenBank/DDBJ databases">
        <title>Draft genome sequence of Limisphaera ngatamarikiensis NGM72.4T, a thermophilic Verrucomicrobia grouped in subdivision 3.</title>
        <authorList>
            <person name="Carere C.R."/>
            <person name="Steen J."/>
            <person name="Hugenholtz P."/>
            <person name="Stott M.B."/>
        </authorList>
    </citation>
    <scope>NUCLEOTIDE SEQUENCE [LARGE SCALE GENOMIC DNA]</scope>
    <source>
        <strain evidence="3 4">NGM72.4</strain>
    </source>
</reference>